<protein>
    <submittedName>
        <fullName evidence="1">Uncharacterized protein</fullName>
    </submittedName>
</protein>
<dbReference type="Gene3D" id="1.25.40.10">
    <property type="entry name" value="Tetratricopeptide repeat domain"/>
    <property type="match status" value="1"/>
</dbReference>
<dbReference type="EMBL" id="BFBB01000003">
    <property type="protein sequence ID" value="GBF49965.1"/>
    <property type="molecule type" value="Genomic_DNA"/>
</dbReference>
<dbReference type="OrthoDB" id="331996at2"/>
<dbReference type="InterPro" id="IPR019734">
    <property type="entry name" value="TPR_rpt"/>
</dbReference>
<comment type="caution">
    <text evidence="1">The sequence shown here is derived from an EMBL/GenBank/DDBJ whole genome shotgun (WGS) entry which is preliminary data.</text>
</comment>
<sequence>MPHREEIQRLYNAYESIDHQDLPTRLNTLDQILSLDPKFPHALREKAMILSRMNQKSQAKDLMKEYLKHVNPSFTAGAYFFIAEICHEEKHLQDALQYCNEALHIQKDFEPALELRAEVYEKLGEHKKSEQDLLLLKKLRDEEAAKWADPNHYYHYK</sequence>
<keyword evidence="2" id="KW-1185">Reference proteome</keyword>
<evidence type="ECO:0000313" key="1">
    <source>
        <dbReference type="EMBL" id="GBF49965.1"/>
    </source>
</evidence>
<accession>A0A2P2DZB8</accession>
<organism evidence="1 2">
    <name type="scientific">Leptospira ryugenii</name>
    <dbReference type="NCBI Taxonomy" id="1917863"/>
    <lineage>
        <taxon>Bacteria</taxon>
        <taxon>Pseudomonadati</taxon>
        <taxon>Spirochaetota</taxon>
        <taxon>Spirochaetia</taxon>
        <taxon>Leptospirales</taxon>
        <taxon>Leptospiraceae</taxon>
        <taxon>Leptospira</taxon>
    </lineage>
</organism>
<name>A0A2P2DZB8_9LEPT</name>
<dbReference type="SUPFAM" id="SSF48452">
    <property type="entry name" value="TPR-like"/>
    <property type="match status" value="1"/>
</dbReference>
<proteinExistence type="predicted"/>
<evidence type="ECO:0000313" key="2">
    <source>
        <dbReference type="Proteomes" id="UP000245133"/>
    </source>
</evidence>
<dbReference type="InterPro" id="IPR011990">
    <property type="entry name" value="TPR-like_helical_dom_sf"/>
</dbReference>
<reference evidence="1 2" key="1">
    <citation type="submission" date="2018-02" db="EMBL/GenBank/DDBJ databases">
        <title>Novel Leptospira species isolated from soil and water in Japan.</title>
        <authorList>
            <person name="Nakao R."/>
            <person name="Masuzawa T."/>
        </authorList>
    </citation>
    <scope>NUCLEOTIDE SEQUENCE [LARGE SCALE GENOMIC DNA]</scope>
    <source>
        <strain evidence="1 2">YH101</strain>
    </source>
</reference>
<dbReference type="AlphaFoldDB" id="A0A2P2DZB8"/>
<dbReference type="SMART" id="SM00028">
    <property type="entry name" value="TPR"/>
    <property type="match status" value="2"/>
</dbReference>
<dbReference type="RefSeq" id="WP_108975300.1">
    <property type="nucleotide sequence ID" value="NZ_BFBB01000003.1"/>
</dbReference>
<gene>
    <name evidence="1" type="ORF">LPTSP4_14860</name>
</gene>
<dbReference type="Proteomes" id="UP000245133">
    <property type="component" value="Unassembled WGS sequence"/>
</dbReference>